<sequence>MFKQSSQPIIGHIIDFLEYCDVEKGLSSVTVHNYDNFLKVFSEWLTINKLENLKPHQLSADHIWDYRVYLSKKEDQRGRQIKKTTQNYYLIALRNLVNYFADKDIRCLPAEKIKLPKLTAKDKMIKFLKFDQVIRLFEMPDVSKPDGLRDRAILEVLFSTGLRVSELTSLNITTFSSPEVWKVKKNDLEISVSGKGGSVRVIYFSERALGWLQKYLKTRKDLYSPLFINYRKDEDDNEHRLTSRSVERLVRKYTTMAGLPVNATPHTLRHSFATDLLEQGADMRSVQELLGHKNIVTTQIYTHVTNPQLREIHKKFHGGNNKQ</sequence>
<feature type="domain" description="Tyr recombinase" evidence="10">
    <location>
        <begin position="123"/>
        <end position="314"/>
    </location>
</feature>
<dbReference type="Proteomes" id="UP000178726">
    <property type="component" value="Unassembled WGS sequence"/>
</dbReference>
<dbReference type="GO" id="GO:0007059">
    <property type="term" value="P:chromosome segregation"/>
    <property type="evidence" value="ECO:0007669"/>
    <property type="project" value="UniProtKB-KW"/>
</dbReference>
<name>A0A1F6NBD9_9BACT</name>
<dbReference type="CDD" id="cd00798">
    <property type="entry name" value="INT_XerDC_C"/>
    <property type="match status" value="1"/>
</dbReference>
<comment type="subcellular location">
    <subcellularLocation>
        <location evidence="1">Cytoplasm</location>
    </subcellularLocation>
</comment>
<dbReference type="InterPro" id="IPR044068">
    <property type="entry name" value="CB"/>
</dbReference>
<evidence type="ECO:0000256" key="2">
    <source>
        <dbReference type="ARBA" id="ARBA00022490"/>
    </source>
</evidence>
<keyword evidence="8" id="KW-0131">Cell cycle</keyword>
<proteinExistence type="predicted"/>
<evidence type="ECO:0000256" key="4">
    <source>
        <dbReference type="ARBA" id="ARBA00022829"/>
    </source>
</evidence>
<accession>A0A1F6NBD9</accession>
<evidence type="ECO:0000259" key="11">
    <source>
        <dbReference type="PROSITE" id="PS51900"/>
    </source>
</evidence>
<evidence type="ECO:0000256" key="5">
    <source>
        <dbReference type="ARBA" id="ARBA00022908"/>
    </source>
</evidence>
<keyword evidence="5" id="KW-0229">DNA integration</keyword>
<dbReference type="EMBL" id="MFQK01000007">
    <property type="protein sequence ID" value="OGH81245.1"/>
    <property type="molecule type" value="Genomic_DNA"/>
</dbReference>
<dbReference type="InterPro" id="IPR002104">
    <property type="entry name" value="Integrase_catalytic"/>
</dbReference>
<dbReference type="InterPro" id="IPR013762">
    <property type="entry name" value="Integrase-like_cat_sf"/>
</dbReference>
<dbReference type="PROSITE" id="PS51898">
    <property type="entry name" value="TYR_RECOMBINASE"/>
    <property type="match status" value="1"/>
</dbReference>
<reference evidence="12 13" key="1">
    <citation type="journal article" date="2016" name="Nat. Commun.">
        <title>Thousands of microbial genomes shed light on interconnected biogeochemical processes in an aquifer system.</title>
        <authorList>
            <person name="Anantharaman K."/>
            <person name="Brown C.T."/>
            <person name="Hug L.A."/>
            <person name="Sharon I."/>
            <person name="Castelle C.J."/>
            <person name="Probst A.J."/>
            <person name="Thomas B.C."/>
            <person name="Singh A."/>
            <person name="Wilkins M.J."/>
            <person name="Karaoz U."/>
            <person name="Brodie E.L."/>
            <person name="Williams K.H."/>
            <person name="Hubbard S.S."/>
            <person name="Banfield J.F."/>
        </authorList>
    </citation>
    <scope>NUCLEOTIDE SEQUENCE [LARGE SCALE GENOMIC DNA]</scope>
</reference>
<dbReference type="AlphaFoldDB" id="A0A1F6NBD9"/>
<evidence type="ECO:0000256" key="3">
    <source>
        <dbReference type="ARBA" id="ARBA00022618"/>
    </source>
</evidence>
<evidence type="ECO:0000313" key="13">
    <source>
        <dbReference type="Proteomes" id="UP000178726"/>
    </source>
</evidence>
<evidence type="ECO:0008006" key="14">
    <source>
        <dbReference type="Google" id="ProtNLM"/>
    </source>
</evidence>
<organism evidence="12 13">
    <name type="scientific">Candidatus Magasanikbacteria bacterium RIFCSPLOWO2_02_FULL_44_11</name>
    <dbReference type="NCBI Taxonomy" id="1798689"/>
    <lineage>
        <taxon>Bacteria</taxon>
        <taxon>Candidatus Magasanikiibacteriota</taxon>
    </lineage>
</organism>
<protein>
    <recommendedName>
        <fullName evidence="14">Tyrosine recombinase XerC</fullName>
    </recommendedName>
</protein>
<evidence type="ECO:0000256" key="7">
    <source>
        <dbReference type="ARBA" id="ARBA00023172"/>
    </source>
</evidence>
<dbReference type="GO" id="GO:0003677">
    <property type="term" value="F:DNA binding"/>
    <property type="evidence" value="ECO:0007669"/>
    <property type="project" value="UniProtKB-UniRule"/>
</dbReference>
<feature type="domain" description="Core-binding (CB)" evidence="11">
    <location>
        <begin position="7"/>
        <end position="101"/>
    </location>
</feature>
<dbReference type="Gene3D" id="1.10.443.10">
    <property type="entry name" value="Intergrase catalytic core"/>
    <property type="match status" value="1"/>
</dbReference>
<dbReference type="PROSITE" id="PS51900">
    <property type="entry name" value="CB"/>
    <property type="match status" value="1"/>
</dbReference>
<dbReference type="GO" id="GO:0015074">
    <property type="term" value="P:DNA integration"/>
    <property type="evidence" value="ECO:0007669"/>
    <property type="project" value="UniProtKB-KW"/>
</dbReference>
<evidence type="ECO:0000256" key="1">
    <source>
        <dbReference type="ARBA" id="ARBA00004496"/>
    </source>
</evidence>
<keyword evidence="7" id="KW-0233">DNA recombination</keyword>
<evidence type="ECO:0000259" key="10">
    <source>
        <dbReference type="PROSITE" id="PS51898"/>
    </source>
</evidence>
<dbReference type="Pfam" id="PF02899">
    <property type="entry name" value="Phage_int_SAM_1"/>
    <property type="match status" value="1"/>
</dbReference>
<dbReference type="InterPro" id="IPR010998">
    <property type="entry name" value="Integrase_recombinase_N"/>
</dbReference>
<gene>
    <name evidence="12" type="ORF">A3I29_02485</name>
</gene>
<keyword evidence="4" id="KW-0159">Chromosome partition</keyword>
<dbReference type="InterPro" id="IPR050090">
    <property type="entry name" value="Tyrosine_recombinase_XerCD"/>
</dbReference>
<comment type="caution">
    <text evidence="12">The sequence shown here is derived from an EMBL/GenBank/DDBJ whole genome shotgun (WGS) entry which is preliminary data.</text>
</comment>
<evidence type="ECO:0000256" key="6">
    <source>
        <dbReference type="ARBA" id="ARBA00023125"/>
    </source>
</evidence>
<dbReference type="InterPro" id="IPR004107">
    <property type="entry name" value="Integrase_SAM-like_N"/>
</dbReference>
<dbReference type="STRING" id="1798689.A3I29_02485"/>
<dbReference type="SUPFAM" id="SSF47823">
    <property type="entry name" value="lambda integrase-like, N-terminal domain"/>
    <property type="match status" value="1"/>
</dbReference>
<keyword evidence="6 9" id="KW-0238">DNA-binding</keyword>
<dbReference type="Gene3D" id="1.10.150.130">
    <property type="match status" value="1"/>
</dbReference>
<dbReference type="GO" id="GO:0051301">
    <property type="term" value="P:cell division"/>
    <property type="evidence" value="ECO:0007669"/>
    <property type="project" value="UniProtKB-KW"/>
</dbReference>
<keyword evidence="2" id="KW-0963">Cytoplasm</keyword>
<dbReference type="GO" id="GO:0005737">
    <property type="term" value="C:cytoplasm"/>
    <property type="evidence" value="ECO:0007669"/>
    <property type="project" value="UniProtKB-SubCell"/>
</dbReference>
<dbReference type="Pfam" id="PF00589">
    <property type="entry name" value="Phage_integrase"/>
    <property type="match status" value="1"/>
</dbReference>
<keyword evidence="3" id="KW-0132">Cell division</keyword>
<dbReference type="PANTHER" id="PTHR30349">
    <property type="entry name" value="PHAGE INTEGRASE-RELATED"/>
    <property type="match status" value="1"/>
</dbReference>
<dbReference type="GO" id="GO:0006310">
    <property type="term" value="P:DNA recombination"/>
    <property type="evidence" value="ECO:0007669"/>
    <property type="project" value="UniProtKB-KW"/>
</dbReference>
<dbReference type="InterPro" id="IPR011010">
    <property type="entry name" value="DNA_brk_join_enz"/>
</dbReference>
<evidence type="ECO:0000256" key="8">
    <source>
        <dbReference type="ARBA" id="ARBA00023306"/>
    </source>
</evidence>
<dbReference type="PANTHER" id="PTHR30349:SF77">
    <property type="entry name" value="TYROSINE RECOMBINASE XERC"/>
    <property type="match status" value="1"/>
</dbReference>
<dbReference type="SUPFAM" id="SSF56349">
    <property type="entry name" value="DNA breaking-rejoining enzymes"/>
    <property type="match status" value="1"/>
</dbReference>
<evidence type="ECO:0000313" key="12">
    <source>
        <dbReference type="EMBL" id="OGH81245.1"/>
    </source>
</evidence>
<evidence type="ECO:0000256" key="9">
    <source>
        <dbReference type="PROSITE-ProRule" id="PRU01248"/>
    </source>
</evidence>